<comment type="catalytic activity">
    <reaction evidence="15 16">
        <text>NAD(+) + NADPH + H(+)(in) = NADH + NADP(+) + H(+)(out)</text>
        <dbReference type="Rhea" id="RHEA:47992"/>
        <dbReference type="ChEBI" id="CHEBI:15378"/>
        <dbReference type="ChEBI" id="CHEBI:57540"/>
        <dbReference type="ChEBI" id="CHEBI:57783"/>
        <dbReference type="ChEBI" id="CHEBI:57945"/>
        <dbReference type="ChEBI" id="CHEBI:58349"/>
        <dbReference type="EC" id="7.1.1.1"/>
    </reaction>
</comment>
<keyword evidence="7 16" id="KW-1003">Cell membrane</keyword>
<evidence type="ECO:0000313" key="20">
    <source>
        <dbReference type="Proteomes" id="UP000245431"/>
    </source>
</evidence>
<evidence type="ECO:0000256" key="8">
    <source>
        <dbReference type="ARBA" id="ARBA00022519"/>
    </source>
</evidence>
<dbReference type="PANTHER" id="PTHR44758">
    <property type="entry name" value="NAD(P) TRANSHYDROGENASE SUBUNIT BETA"/>
    <property type="match status" value="1"/>
</dbReference>
<evidence type="ECO:0000256" key="5">
    <source>
        <dbReference type="ARBA" id="ARBA00012943"/>
    </source>
</evidence>
<keyword evidence="11 16" id="KW-1278">Translocase</keyword>
<dbReference type="Pfam" id="PF02233">
    <property type="entry name" value="PNTB"/>
    <property type="match status" value="1"/>
</dbReference>
<dbReference type="GeneID" id="47556500"/>
<comment type="subcellular location">
    <subcellularLocation>
        <location evidence="2">Cell inner membrane</location>
        <topology evidence="2">Multi-pass membrane protein</topology>
    </subcellularLocation>
</comment>
<keyword evidence="14 16" id="KW-0472">Membrane</keyword>
<dbReference type="GO" id="GO:0008750">
    <property type="term" value="F:proton-translocating NAD(P)+ transhydrogenase activity"/>
    <property type="evidence" value="ECO:0007669"/>
    <property type="project" value="UniProtKB-EC"/>
</dbReference>
<feature type="transmembrane region" description="Helical" evidence="17">
    <location>
        <begin position="69"/>
        <end position="89"/>
    </location>
</feature>
<organism evidence="19 20">
    <name type="scientific">Pseudomonas veronii 1YdBTEX2</name>
    <dbReference type="NCBI Taxonomy" id="1295141"/>
    <lineage>
        <taxon>Bacteria</taxon>
        <taxon>Pseudomonadati</taxon>
        <taxon>Pseudomonadota</taxon>
        <taxon>Gammaproteobacteria</taxon>
        <taxon>Pseudomonadales</taxon>
        <taxon>Pseudomonadaceae</taxon>
        <taxon>Pseudomonas</taxon>
    </lineage>
</organism>
<evidence type="ECO:0000256" key="15">
    <source>
        <dbReference type="ARBA" id="ARBA00048202"/>
    </source>
</evidence>
<keyword evidence="13 16" id="KW-0520">NAD</keyword>
<feature type="transmembrane region" description="Helical" evidence="17">
    <location>
        <begin position="128"/>
        <end position="155"/>
    </location>
</feature>
<evidence type="ECO:0000256" key="7">
    <source>
        <dbReference type="ARBA" id="ARBA00022475"/>
    </source>
</evidence>
<feature type="transmembrane region" description="Helical" evidence="17">
    <location>
        <begin position="167"/>
        <end position="188"/>
    </location>
</feature>
<sequence>MLIMTSQWLIGLVYFFAAFLLIFGLWRMSSPVTAAGGIHVAGWGMAAAVIVSFLYVFSVSEAARPHLPVNVSLALVALLLGGGAAWWSGRKAAMTAMPQMVAIYNGMGGGAAAAIAAMELFGGRVFDLSALAGTLFGALIGAISLSGSLIAWAKLDGRINKPLHMKGLQLINALLMLVTLCVGAWLMVVMHAEHGSLNGVLWLIGVFFGCALLFGVLMTLPIGGADMPVVISIYNAFTGLAVGLEGFVLQVPAMMIAGMLVGAAGVLLTLLMAKAMNRTVAHVLFARFGGQPVRKGAAIVGELKPTAASDAGVAMRYANKVIIVPGYGLAVAQGQQKLYEFVKLLQAHGVLVRFAVHPVAGRMPGQMDVLLAEAGVPYDLIFQLDDINTDFADTDVVLVIGANDVVNPAARSDKASPIYGMPILDVDKAHHVYVVKRGEGKGYAGIQNQLFYAENCNMVYGDAQAVLVKMIEAVRGLG</sequence>
<evidence type="ECO:0000256" key="4">
    <source>
        <dbReference type="ARBA" id="ARBA00011870"/>
    </source>
</evidence>
<dbReference type="SUPFAM" id="SSF52467">
    <property type="entry name" value="DHS-like NAD/FAD-binding domain"/>
    <property type="match status" value="1"/>
</dbReference>
<evidence type="ECO:0000256" key="17">
    <source>
        <dbReference type="SAM" id="Phobius"/>
    </source>
</evidence>
<gene>
    <name evidence="19" type="ORF">PVE_R1G3148</name>
</gene>
<dbReference type="InterPro" id="IPR029035">
    <property type="entry name" value="DHS-like_NAD/FAD-binding_dom"/>
</dbReference>
<reference evidence="20" key="1">
    <citation type="submission" date="2016-07" db="EMBL/GenBank/DDBJ databases">
        <authorList>
            <person name="Florea S."/>
            <person name="Webb J.S."/>
            <person name="Jaromczyk J."/>
            <person name="Schardl C.L."/>
        </authorList>
    </citation>
    <scope>NUCLEOTIDE SEQUENCE [LARGE SCALE GENOMIC DNA]</scope>
    <source>
        <strain evidence="20">1YdBTEX2</strain>
    </source>
</reference>
<feature type="transmembrane region" description="Helical" evidence="17">
    <location>
        <begin position="6"/>
        <end position="26"/>
    </location>
</feature>
<keyword evidence="8 16" id="KW-0997">Cell inner membrane</keyword>
<evidence type="ECO:0000256" key="14">
    <source>
        <dbReference type="ARBA" id="ARBA00023136"/>
    </source>
</evidence>
<protein>
    <recommendedName>
        <fullName evidence="6 16">NAD(P) transhydrogenase subunit beta</fullName>
        <ecNumber evidence="5 16">7.1.1.1</ecNumber>
    </recommendedName>
    <alternativeName>
        <fullName evidence="16">Nicotinamide nucleotide transhydrogenase subunit beta</fullName>
    </alternativeName>
</protein>
<dbReference type="InterPro" id="IPR034300">
    <property type="entry name" value="PNTB-like"/>
</dbReference>
<evidence type="ECO:0000259" key="18">
    <source>
        <dbReference type="Pfam" id="PF02233"/>
    </source>
</evidence>
<keyword evidence="9 17" id="KW-0812">Transmembrane</keyword>
<evidence type="ECO:0000256" key="6">
    <source>
        <dbReference type="ARBA" id="ARBA00014581"/>
    </source>
</evidence>
<comment type="similarity">
    <text evidence="3 16">Belongs to the PNT beta subunit family.</text>
</comment>
<feature type="transmembrane region" description="Helical" evidence="17">
    <location>
        <begin position="38"/>
        <end position="57"/>
    </location>
</feature>
<name>A0A1D3JY76_PSEVE</name>
<dbReference type="InterPro" id="IPR012136">
    <property type="entry name" value="NADH_DH_b"/>
</dbReference>
<feature type="transmembrane region" description="Helical" evidence="17">
    <location>
        <begin position="200"/>
        <end position="222"/>
    </location>
</feature>
<evidence type="ECO:0000313" key="19">
    <source>
        <dbReference type="EMBL" id="SBW81030.1"/>
    </source>
</evidence>
<comment type="function">
    <text evidence="1 16">The transhydrogenation between NADH and NADP is coupled to respiration and ATP hydrolysis and functions as a proton pump across the membrane.</text>
</comment>
<evidence type="ECO:0000256" key="11">
    <source>
        <dbReference type="ARBA" id="ARBA00022967"/>
    </source>
</evidence>
<proteinExistence type="inferred from homology"/>
<dbReference type="AlphaFoldDB" id="A0A1D3JY76"/>
<dbReference type="Proteomes" id="UP000245431">
    <property type="component" value="Chromosome PVE_r1"/>
</dbReference>
<feature type="transmembrane region" description="Helical" evidence="17">
    <location>
        <begin position="101"/>
        <end position="122"/>
    </location>
</feature>
<dbReference type="EMBL" id="LT599583">
    <property type="protein sequence ID" value="SBW81030.1"/>
    <property type="molecule type" value="Genomic_DNA"/>
</dbReference>
<comment type="subunit">
    <text evidence="4">Heterodimer of an alpha and a beta chain.</text>
</comment>
<keyword evidence="12 17" id="KW-1133">Transmembrane helix</keyword>
<evidence type="ECO:0000256" key="12">
    <source>
        <dbReference type="ARBA" id="ARBA00022989"/>
    </source>
</evidence>
<dbReference type="PIRSF" id="PIRSF000204">
    <property type="entry name" value="PNTB"/>
    <property type="match status" value="1"/>
</dbReference>
<accession>A0A1D3JY76</accession>
<evidence type="ECO:0000256" key="2">
    <source>
        <dbReference type="ARBA" id="ARBA00004429"/>
    </source>
</evidence>
<evidence type="ECO:0000256" key="3">
    <source>
        <dbReference type="ARBA" id="ARBA00007919"/>
    </source>
</evidence>
<feature type="transmembrane region" description="Helical" evidence="17">
    <location>
        <begin position="229"/>
        <end position="248"/>
    </location>
</feature>
<feature type="transmembrane region" description="Helical" evidence="17">
    <location>
        <begin position="254"/>
        <end position="273"/>
    </location>
</feature>
<dbReference type="Gene3D" id="3.40.50.1220">
    <property type="entry name" value="TPP-binding domain"/>
    <property type="match status" value="1"/>
</dbReference>
<evidence type="ECO:0000256" key="9">
    <source>
        <dbReference type="ARBA" id="ARBA00022692"/>
    </source>
</evidence>
<dbReference type="PANTHER" id="PTHR44758:SF1">
    <property type="entry name" value="NAD(P) TRANSHYDROGENASE SUBUNIT BETA"/>
    <property type="match status" value="1"/>
</dbReference>
<dbReference type="RefSeq" id="WP_017845767.1">
    <property type="nucleotide sequence ID" value="NZ_AOUH01000011.1"/>
</dbReference>
<feature type="domain" description="NADP transhydrogenase beta-like" evidence="18">
    <location>
        <begin position="12"/>
        <end position="472"/>
    </location>
</feature>
<evidence type="ECO:0000256" key="10">
    <source>
        <dbReference type="ARBA" id="ARBA00022857"/>
    </source>
</evidence>
<dbReference type="GO" id="GO:0050661">
    <property type="term" value="F:NADP binding"/>
    <property type="evidence" value="ECO:0007669"/>
    <property type="project" value="InterPro"/>
</dbReference>
<dbReference type="EC" id="7.1.1.1" evidence="5 16"/>
<dbReference type="GO" id="GO:0005886">
    <property type="term" value="C:plasma membrane"/>
    <property type="evidence" value="ECO:0007669"/>
    <property type="project" value="UniProtKB-SubCell"/>
</dbReference>
<evidence type="ECO:0000256" key="16">
    <source>
        <dbReference type="PIRNR" id="PIRNR000204"/>
    </source>
</evidence>
<evidence type="ECO:0000256" key="1">
    <source>
        <dbReference type="ARBA" id="ARBA00003943"/>
    </source>
</evidence>
<keyword evidence="10 16" id="KW-0521">NADP</keyword>
<evidence type="ECO:0000256" key="13">
    <source>
        <dbReference type="ARBA" id="ARBA00023027"/>
    </source>
</evidence>